<dbReference type="Proteomes" id="UP001258434">
    <property type="component" value="Unassembled WGS sequence"/>
</dbReference>
<protein>
    <submittedName>
        <fullName evidence="1">Uncharacterized protein</fullName>
    </submittedName>
</protein>
<reference evidence="2" key="1">
    <citation type="submission" date="2023-07" db="EMBL/GenBank/DDBJ databases">
        <title>A gut symbiont ubiquitin homologue binds and inactivates peptidyl-prolyl isomerase to mediate the interbacterial arms race in the human gut.</title>
        <authorList>
            <person name="Jiang K."/>
            <person name="Li W."/>
            <person name="Tong M."/>
            <person name="Xu J."/>
            <person name="Chen Z."/>
            <person name="Yang Y."/>
            <person name="Zang Y."/>
            <person name="Jiao X."/>
            <person name="Liu C."/>
            <person name="Lim B."/>
            <person name="Jiang X."/>
            <person name="Wang J."/>
            <person name="Wu D."/>
            <person name="Wang M."/>
            <person name="Liu S.-J."/>
            <person name="Shao F."/>
            <person name="Gao X."/>
        </authorList>
    </citation>
    <scope>NUCLEOTIDE SEQUENCE [LARGE SCALE GENOMIC DNA]</scope>
    <source>
        <strain evidence="2">GS077</strain>
    </source>
</reference>
<name>A0ABD5FY15_BACFG</name>
<evidence type="ECO:0000313" key="2">
    <source>
        <dbReference type="Proteomes" id="UP001258434"/>
    </source>
</evidence>
<evidence type="ECO:0000313" key="1">
    <source>
        <dbReference type="EMBL" id="MDT6977332.1"/>
    </source>
</evidence>
<sequence>MLRMKGLLLSQKVELTRLLQLKLDLNKDFDIFFEFHQPELFDLLLIFKNIIVFLRMGSWC</sequence>
<organism evidence="1 2">
    <name type="scientific">Bacteroides fragilis</name>
    <dbReference type="NCBI Taxonomy" id="817"/>
    <lineage>
        <taxon>Bacteria</taxon>
        <taxon>Pseudomonadati</taxon>
        <taxon>Bacteroidota</taxon>
        <taxon>Bacteroidia</taxon>
        <taxon>Bacteroidales</taxon>
        <taxon>Bacteroidaceae</taxon>
        <taxon>Bacteroides</taxon>
    </lineage>
</organism>
<gene>
    <name evidence="1" type="ORF">BFGS077_002627</name>
</gene>
<comment type="caution">
    <text evidence="1">The sequence shown here is derived from an EMBL/GenBank/DDBJ whole genome shotgun (WGS) entry which is preliminary data.</text>
</comment>
<reference evidence="1 2" key="2">
    <citation type="submission" date="2023-08" db="EMBL/GenBank/DDBJ databases">
        <authorList>
            <person name="Du M."/>
            <person name="Liu C."/>
            <person name="Liu S.-J."/>
        </authorList>
    </citation>
    <scope>NUCLEOTIDE SEQUENCE [LARGE SCALE GENOMIC DNA]</scope>
    <source>
        <strain evidence="1 2">GS077</strain>
    </source>
</reference>
<proteinExistence type="predicted"/>
<accession>A0ABD5FY15</accession>
<dbReference type="EMBL" id="JAVFHL010000001">
    <property type="protein sequence ID" value="MDT6977332.1"/>
    <property type="molecule type" value="Genomic_DNA"/>
</dbReference>
<dbReference type="AlphaFoldDB" id="A0ABD5FY15"/>